<dbReference type="eggNOG" id="COG3386">
    <property type="taxonomic scope" value="Bacteria"/>
</dbReference>
<dbReference type="InterPro" id="IPR011042">
    <property type="entry name" value="6-blade_b-propeller_TolB-like"/>
</dbReference>
<comment type="caution">
    <text evidence="3">The sequence shown here is derived from an EMBL/GenBank/DDBJ whole genome shotgun (WGS) entry which is preliminary data.</text>
</comment>
<dbReference type="PROSITE" id="PS51257">
    <property type="entry name" value="PROKAR_LIPOPROTEIN"/>
    <property type="match status" value="1"/>
</dbReference>
<dbReference type="PANTHER" id="PTHR47572">
    <property type="entry name" value="LIPOPROTEIN-RELATED"/>
    <property type="match status" value="1"/>
</dbReference>
<dbReference type="RefSeq" id="WP_206741790.1">
    <property type="nucleotide sequence ID" value="NZ_ARYK01000001.1"/>
</dbReference>
<reference evidence="3 4" key="1">
    <citation type="journal article" date="2014" name="Antonie Van Leeuwenhoek">
        <title>Hyphomonas beringensis sp. nov. and Hyphomonas chukchiensis sp. nov., isolated from surface seawater of the Bering Sea and Chukchi Sea.</title>
        <authorList>
            <person name="Li C."/>
            <person name="Lai Q."/>
            <person name="Li G."/>
            <person name="Dong C."/>
            <person name="Wang J."/>
            <person name="Liao Y."/>
            <person name="Shao Z."/>
        </authorList>
    </citation>
    <scope>NUCLEOTIDE SEQUENCE [LARGE SCALE GENOMIC DNA]</scope>
    <source>
        <strain evidence="3 4">MHS-2</strain>
    </source>
</reference>
<sequence length="364" mass="38772">MQYKRHLSTVMVIAGLMVMAGCESERQAWEPTLPPASLVYAQPEGAGIVVLDTALAAEVVDEGAKVEQLTEGAFGWSEGPVWIRDGAYLLFSDVPGNAIHKWSAEAGLETFLQPSGYVGEDTDGVFREPGANGLIRGDAPGTILLADHGNRAIARLDLETKEKTLLATHFAGKRFSSPNDLVLAGDGAIYFTDPPYGLRDMDTSPFKEQTFNGVYLWRPDEGGGTISVIDDSLTRPNGVVLSPDGSTLYVSVSDPEAARVYAYTLGVDGLATDRRVFVDLTPMVQQGYKGLPDGMAVDVDGRVYVAGPGGVHVFLPDGTPVARIVTGTPVANCTFGDDGHTLYLTSAAFLARVRLKATGLGFRD</sequence>
<feature type="domain" description="SMP-30/Gluconolactonase/LRE-like region" evidence="2">
    <location>
        <begin position="76"/>
        <end position="347"/>
    </location>
</feature>
<dbReference type="Pfam" id="PF08450">
    <property type="entry name" value="SGL"/>
    <property type="match status" value="1"/>
</dbReference>
<dbReference type="SUPFAM" id="SSF63829">
    <property type="entry name" value="Calcium-dependent phosphotriesterase"/>
    <property type="match status" value="1"/>
</dbReference>
<dbReference type="GO" id="GO:0016787">
    <property type="term" value="F:hydrolase activity"/>
    <property type="evidence" value="ECO:0007669"/>
    <property type="project" value="UniProtKB-KW"/>
</dbReference>
<keyword evidence="1" id="KW-0378">Hydrolase</keyword>
<gene>
    <name evidence="3" type="ORF">HJO_02015</name>
</gene>
<dbReference type="PATRIC" id="fig|1280950.3.peg.413"/>
<organism evidence="3 4">
    <name type="scientific">Hyphomonas johnsonii MHS-2</name>
    <dbReference type="NCBI Taxonomy" id="1280950"/>
    <lineage>
        <taxon>Bacteria</taxon>
        <taxon>Pseudomonadati</taxon>
        <taxon>Pseudomonadota</taxon>
        <taxon>Alphaproteobacteria</taxon>
        <taxon>Hyphomonadales</taxon>
        <taxon>Hyphomonadaceae</taxon>
        <taxon>Hyphomonas</taxon>
    </lineage>
</organism>
<dbReference type="InterPro" id="IPR013658">
    <property type="entry name" value="SGL"/>
</dbReference>
<keyword evidence="4" id="KW-1185">Reference proteome</keyword>
<dbReference type="STRING" id="1280950.HJO_02015"/>
<evidence type="ECO:0000256" key="1">
    <source>
        <dbReference type="ARBA" id="ARBA00022801"/>
    </source>
</evidence>
<dbReference type="AlphaFoldDB" id="A0A059FU44"/>
<evidence type="ECO:0000313" key="4">
    <source>
        <dbReference type="Proteomes" id="UP000025171"/>
    </source>
</evidence>
<accession>A0A059FU44</accession>
<dbReference type="PANTHER" id="PTHR47572:SF4">
    <property type="entry name" value="LACTONASE DRP35"/>
    <property type="match status" value="1"/>
</dbReference>
<dbReference type="Proteomes" id="UP000025171">
    <property type="component" value="Unassembled WGS sequence"/>
</dbReference>
<evidence type="ECO:0000259" key="2">
    <source>
        <dbReference type="Pfam" id="PF08450"/>
    </source>
</evidence>
<protein>
    <submittedName>
        <fullName evidence="3">Gluconolactonase</fullName>
    </submittedName>
</protein>
<evidence type="ECO:0000313" key="3">
    <source>
        <dbReference type="EMBL" id="KCZ94112.1"/>
    </source>
</evidence>
<dbReference type="Gene3D" id="2.120.10.30">
    <property type="entry name" value="TolB, C-terminal domain"/>
    <property type="match status" value="1"/>
</dbReference>
<dbReference type="InterPro" id="IPR051262">
    <property type="entry name" value="SMP-30/CGR1_Lactonase"/>
</dbReference>
<name>A0A059FU44_9PROT</name>
<proteinExistence type="predicted"/>
<dbReference type="EMBL" id="ARYK01000001">
    <property type="protein sequence ID" value="KCZ94112.1"/>
    <property type="molecule type" value="Genomic_DNA"/>
</dbReference>